<keyword evidence="5" id="KW-0964">Secreted</keyword>
<dbReference type="NCBIfam" id="TIGR02601">
    <property type="entry name" value="autotrns_rpt"/>
    <property type="match status" value="6"/>
</dbReference>
<dbReference type="RefSeq" id="WP_076754110.1">
    <property type="nucleotide sequence ID" value="NZ_FTPK01000001.1"/>
</dbReference>
<evidence type="ECO:0000256" key="8">
    <source>
        <dbReference type="ARBA" id="ARBA00022729"/>
    </source>
</evidence>
<dbReference type="InterPro" id="IPR011050">
    <property type="entry name" value="Pectin_lyase_fold/virulence"/>
</dbReference>
<name>A0A1R3VRE6_9GAMM</name>
<dbReference type="PANTHER" id="PTHR12338">
    <property type="entry name" value="AUTOTRANSPORTER"/>
    <property type="match status" value="1"/>
</dbReference>
<evidence type="ECO:0000256" key="3">
    <source>
        <dbReference type="ARBA" id="ARBA00011902"/>
    </source>
</evidence>
<comment type="subcellular location">
    <subcellularLocation>
        <location evidence="1">Cell membrane</location>
        <topology evidence="1">Single-pass type I membrane protein</topology>
    </subcellularLocation>
    <subcellularLocation>
        <location evidence="2">Secreted</location>
    </subcellularLocation>
</comment>
<sequence>MNKTFRLIWNAAAGCWNVASELVRSKGKTKARTIGTIAAGLLTSGAALAELPTGGQIIAGSGSINQNGNTLTVTQDTQRMAANWNSFSIGQNNTVEFIQPSSSSVALNRVTGIEASILQGNMNANGHVILVNPNGIHITNTAQINVGGIIASTLDITTEDFMAGNYSFSGMSPGQIINQGNIQTPDGGTVAFIAAKITNTGTIHTPRGNTLMGAGSQVTLDLGGPLKLRVDQAAVDALIESGGAVYADGGFILIEAQAAGDLSSTVINHTGILEAQTIGTDDQGRIALKGDSAIEVSGTLTTQAPQGTGGTITVEAEHIHLTDTADIDATGATGGGNVLIGGDWQGGANAERRVFVDPDALKQATTVVMEQGAVIDASATDNGDGGTVVLWSDIHNPDSVTQIYGELLAEGGDNGGDGGQIETSGFYLDALPSNVSASAANGERGEWLLDPYNITIASSGTSVSGDYTPSADSTILASSIVTALNAGTNVTVSTGLDGSAGSSVGNITVNSAINATTANGGDLTLEAARYIVLNADLTTAGSITFDGDVKINAETVSIASVNNGSAGVNITFTGDIDGATADSNSLFMLSGAGAISVAGGVGANTSLALLGLGGTGGKETLNQTFSTVGATTYTATFSGVYTLEVWGAQGGSVFGSYAASGGKGGRAKGDLELSKGDEIHIYVGGKGTDNNSPFGGVKVAGGFNGGGAVTSNQYASSGGGATDIRFGGDGLANRVIVAGGGGGAGGLGNNEIGFNGGHGGSSSGQSGSGWSGEFGAGGSQNAGGAGGTGSLTTISENGRLGIGGSYVTCCNGGAGGGGGYYGGGAGSSAGGGSNYIGGVTGSTLNQRGVQTGNGKAVITAEATVFEAGTQTGSISIGGSVNVGSLETAGTNFDIAMAHTSGNVTIGSDVTFNNTGNVQLGGVASGQFVSVTGELDASAASLTKIGADITTDNAQTYAAAELLGNATLSTTNSAVNVNGAMDSVANGAHDLTINAGSGAINLSGAVGAGAGAGSTAALGDVTLNSTGATTLGGAVTAASVTTNSGGTLAINGGSVTTTGNQSYGETLTLGADTTFETADLTAAAINLSSHTLTVEVSGTGAVNGIISGNGGGLTKDGEGGLTLSGDNTYSGATVINAGTLVADHVDALGSTSGNTTVNTGGTLDLSNVALAAEPLVLAGGTLIDATHTFGGTIELSDDSTFDIQTGGTLTVSGLISGTGRLTKVGDGTVVLSNASNSYEGGTAIEGGVLSISADGNLGATPGSVEADNLTIAGGTLKATAGFTLNSNRGISLGAGGGTIEVGSAQTFVIDGVVADAAGLSAAAELTKTGNGTLVLAGENTYSGGTTIDAGTVQVGNGLSSGSLGTGAIENNATLVFARTGELIISTVISGSGGLTQAGTGTLTLTGENIFGGNVLIDNGTLVAADNSALGNGASAIDVSVGATLGLQGDITLSRNIDLADGSGVGTIRNVSGDNTLSGTIELATGDNDIVADAGTLSLTGAINAESIPGFATFPNSSLTLSGAGGVDFSQALKVIDFTSTVTDLTLGSDLTVYGNTNGIGVLDISSNLKTTGDVIIYNRGTGSSTIDISGDVTADGNLTLMAWRYDVTSNIDASDWILSIRPTALQSNTSPIILSGKIQAAGLVIANRDGNDVPISIANPTNEIDTVAVEVAGDLTIRSATALTIGTVTAPTESYSSTGITASGDILIETLDGDLTVSEDIVSSSSAASVVLVAGKDIAAGTSTGGDIKLTNGATITLNDSDSQALLYTGSLLGSAGVAESGDDPKDGLVAFGLERFRYNANRATDFTTDNWTDLPETGFAAIYREQPIVVGSVSSATMTYGDEAPTEFTFSGDSGYVNGDNPGVPTVVGVDDAINQSSVGFLKVKDGGYTVTLEDLGGLGYNLDGVQTGTLTVNPLASVTWVGSNNEAWSDPTKWARSDDLDNTGILPDGQNVTLALIPSDFSGTVISNTDSDFTGNIRIEGGTLSVEDDSHLGVVTDTAVADRIVLAGGTLEATAGFVMDANRGMTLAGGTSSTIKISGDETLTYGGTIAGSGDLTKAGAGTLTLSGAHTYTGATTISDGTLMIANDAPNTASSGFEGAGLLRIEPSSNDFSGTFSTSAWSFGSTLGGLTIGKQGNTAKVHVDNALDIAGPISLFSADIDLAANITSSGLITLDGAVKLLDDLTLTGSTVHFNSTVSGRQALTVDGNAIFAGNVGAVADAELASLSVAGTTELGGSITTSGAQTFTGATTLSGNHTLTGFGLNLAGITLDGHTLLLMESASGTVSGVVQDGASAGGITLTGPGSISLTENGTYTGATIISAGTLVLFNNAPTTASSGFEGAGLLRIEPTSDDFTGVFSTTGWTFGSDLGGLTIGKASNTAKVTVDADVAISGPMTIFAGDVAVDHHIDTTAGASAGHIQINAAGSIALAPGKSITAAGGNIALIATLGATANDAALSLASTNITTTDSGTITLTGDATHSTSNQYGLKLGDSRIQSEHGAITITGTGSRFVSNPRGLFVLDESLHVLSASGAITLVDLKPADSLGSYRGPTLNAGIDVANGLVFGADDQHVTSSSSDVTLRADQFTFYARTRFNTAGEVLIESVSDSFDSTQFDSTQRIQNLQLPSTVSGLTIGKATNTTRITFGSQVSLNGPITVYGGDIAIDAALNAASSTINLHASGNVTQTAALNAAGLGLHGTGNFTLNNTANSVSVLAGGDNNTALGGVSFVNTGELTIGSVNPTGITASGDVFVATVTGDLTVSQDISTDSDSPSAIVLAAGTSASAGGAGTPADGNVRITGSPTLTAGTGGTIALYSGDVDGSTGLTSLVGAGTGNFRYNTSINSSGIVSAGYTATLDTNVVNAIYRQQPTITVRVANDSITYGDLAPEDYIADFDGRVNGDDEAAFLGTVIWTTEPSVDPDTNLVDGLSSTGLLKVGVNRHTITVNSQGITNGLGYAVVDDLNASLTVAPKTLTITGLSSRSKVYDGTTTAIVVGTGEMAGNVTGDDVSIRTRNLDRQNDIKGDFDSKDVVDATKVVISDILVGADADNYTYVVEDLDAVITPKTVTLSATKVYDGNTDLDGAVQVRTGVTVGGDTETLSYTNAQANSARVVNEDPNYITSIDLVDGSGANGGLASNYALPELDANAAPVTITPKALTVALNNTGVTKEYDGTRDAPDGFEPSYNLTGFVTGDTAATLTFTDALYNSKDVATASTLTVGGLAVTSVTGTLGSAATDYQVSQTNPTVAATITPKAVTFEATKVYDGTKDLTGAVTVLGLIDGESLVVSGALANDSNVATAGKFIATVNVSDGQGGLLSNYAVPTTRNADNAPVTITPASLTVTAANDAKLLGQDDAAGYAGAFYNGFVSGETVADLGGALSITRTNETTGNDEGTYEEVLLPGGLISTNYDITFENGDYTIVGRDTLLLRSTVTGTQVYGATPSYTFASAQYLDSNDNVVDLSGGISSSGATVTVTEGPASASFDVLPVSGQFSGSGNLRVGGYNVAAGDLTPVLGAVGFSSTHVAGSLSVTPKTVALPVGFSLGQTIKFYDGSTSVAGLDFGGVLTGIETNDLVSLTGAGYFDDRHVGTGKTVTVGLALLGEDAGNYQLPSTTLTNTEGVIKQLDSVEFVGANGASWSDARSWAGGAIPDRKPGTNVDNVLQVRINANSQVTYDVDRVGAVGSAIVNNGRVDINASNAFDFSNTVTGSGVLGQSGAGTVTVSGANTNYTGSMDIGSGAVVLGNANALGASPTLTSNGGTLAFGIDGDGDPLVFGSLLVNGAVTLSDIGAGTTGMIYTTGNQTYNGALTFLSSGVRGDPNADPVVLSVPNFSSANGDITFNGTVSAGTDSKATQRSLVVEALNGTVTFNDQVGIDLAASRDPFTTVAWTSYAGATDINPWAVDVSANRINIFADITTFETQTYNGPVWIGNNGSNGRTRLLLSMNPTITFNDTIDDIDGTHTLIAKAISADGTQEPTLDFNGNIGSQRALKDFFAEASRQDLSANANVADIDTSIPTREDPSLFTGTVRVAGNVRTTGDQSYTAREVNFDPPAAVPPAQASFVTLDHGGVLTITTGLPAPGQPVNQRQVDSFNKLNRIERGANARLADDTRGNPAWAISNAQGRIRRIVPPSDSIPPAQRLVIDGALTTIQQTSAEIGAGPLSPSSQPSEVVVAEVTVGSVDAAGSPQGNLPICSDEQLSSLSDDGRAGVCQAPSGVDSSN</sequence>
<organism evidence="20 21">
    <name type="scientific">Ectothiorhodosinus mongolicus</name>
    <dbReference type="NCBI Taxonomy" id="233100"/>
    <lineage>
        <taxon>Bacteria</taxon>
        <taxon>Pseudomonadati</taxon>
        <taxon>Pseudomonadota</taxon>
        <taxon>Gammaproteobacteria</taxon>
        <taxon>Chromatiales</taxon>
        <taxon>Ectothiorhodospiraceae</taxon>
        <taxon>Ectothiorhodosinus</taxon>
    </lineage>
</organism>
<dbReference type="InterPro" id="IPR024973">
    <property type="entry name" value="ESPR"/>
</dbReference>
<keyword evidence="14" id="KW-0829">Tyrosine-protein kinase</keyword>
<evidence type="ECO:0000256" key="1">
    <source>
        <dbReference type="ARBA" id="ARBA00004251"/>
    </source>
</evidence>
<dbReference type="SMART" id="SM00912">
    <property type="entry name" value="Haemagg_act"/>
    <property type="match status" value="1"/>
</dbReference>
<keyword evidence="16" id="KW-0675">Receptor</keyword>
<keyword evidence="6" id="KW-0808">Transferase</keyword>
<dbReference type="Gene3D" id="2.160.20.20">
    <property type="match status" value="2"/>
</dbReference>
<dbReference type="InterPro" id="IPR012332">
    <property type="entry name" value="Autotransporter_pectin_lyase_C"/>
</dbReference>
<protein>
    <recommendedName>
        <fullName evidence="3">receptor protein-tyrosine kinase</fullName>
        <ecNumber evidence="3">2.7.10.1</ecNumber>
    </recommendedName>
</protein>
<evidence type="ECO:0000256" key="15">
    <source>
        <dbReference type="ARBA" id="ARBA00023157"/>
    </source>
</evidence>
<dbReference type="Pfam" id="PF13018">
    <property type="entry name" value="ESPR"/>
    <property type="match status" value="1"/>
</dbReference>
<dbReference type="Pfam" id="PF12951">
    <property type="entry name" value="PATR"/>
    <property type="match status" value="7"/>
</dbReference>
<dbReference type="SUPFAM" id="SSF51126">
    <property type="entry name" value="Pectin lyase-like"/>
    <property type="match status" value="5"/>
</dbReference>
<dbReference type="GO" id="GO:0005886">
    <property type="term" value="C:plasma membrane"/>
    <property type="evidence" value="ECO:0007669"/>
    <property type="project" value="UniProtKB-SubCell"/>
</dbReference>
<feature type="domain" description="Filamentous haemagglutinin FhaB/tRNA nuclease CdiA-like TPS" evidence="19">
    <location>
        <begin position="48"/>
        <end position="160"/>
    </location>
</feature>
<evidence type="ECO:0000256" key="6">
    <source>
        <dbReference type="ARBA" id="ARBA00022679"/>
    </source>
</evidence>
<evidence type="ECO:0000256" key="9">
    <source>
        <dbReference type="ARBA" id="ARBA00022741"/>
    </source>
</evidence>
<keyword evidence="15" id="KW-1015">Disulfide bond</keyword>
<evidence type="ECO:0000256" key="7">
    <source>
        <dbReference type="ARBA" id="ARBA00022692"/>
    </source>
</evidence>
<keyword evidence="17" id="KW-0325">Glycoprotein</keyword>
<keyword evidence="10" id="KW-0418">Kinase</keyword>
<evidence type="ECO:0000259" key="19">
    <source>
        <dbReference type="SMART" id="SM00912"/>
    </source>
</evidence>
<dbReference type="NCBIfam" id="TIGR01901">
    <property type="entry name" value="adhes_NPXG"/>
    <property type="match status" value="1"/>
</dbReference>
<keyword evidence="12" id="KW-1133">Transmembrane helix</keyword>
<dbReference type="InterPro" id="IPR012334">
    <property type="entry name" value="Pectin_lyas_fold"/>
</dbReference>
<keyword evidence="8" id="KW-0732">Signal</keyword>
<keyword evidence="21" id="KW-1185">Reference proteome</keyword>
<dbReference type="EMBL" id="FTPK01000001">
    <property type="protein sequence ID" value="SIT65702.1"/>
    <property type="molecule type" value="Genomic_DNA"/>
</dbReference>
<dbReference type="EC" id="2.7.10.1" evidence="3"/>
<feature type="compositionally biased region" description="Gly residues" evidence="18">
    <location>
        <begin position="756"/>
        <end position="789"/>
    </location>
</feature>
<evidence type="ECO:0000256" key="2">
    <source>
        <dbReference type="ARBA" id="ARBA00004613"/>
    </source>
</evidence>
<dbReference type="OrthoDB" id="5563402at2"/>
<dbReference type="Pfam" id="PF12810">
    <property type="entry name" value="ALK_LTK_GRD"/>
    <property type="match status" value="1"/>
</dbReference>
<keyword evidence="9" id="KW-0547">Nucleotide-binding</keyword>
<evidence type="ECO:0000256" key="17">
    <source>
        <dbReference type="ARBA" id="ARBA00023180"/>
    </source>
</evidence>
<evidence type="ECO:0000256" key="16">
    <source>
        <dbReference type="ARBA" id="ARBA00023170"/>
    </source>
</evidence>
<evidence type="ECO:0000256" key="14">
    <source>
        <dbReference type="ARBA" id="ARBA00023137"/>
    </source>
</evidence>
<dbReference type="PANTHER" id="PTHR12338:SF8">
    <property type="entry name" value="HEME_HEMOPEXIN-BINDING PROTEIN"/>
    <property type="match status" value="1"/>
</dbReference>
<evidence type="ECO:0000313" key="21">
    <source>
        <dbReference type="Proteomes" id="UP000223759"/>
    </source>
</evidence>
<gene>
    <name evidence="20" type="ORF">SAMN05216526_0152</name>
</gene>
<feature type="region of interest" description="Disordered" evidence="18">
    <location>
        <begin position="756"/>
        <end position="790"/>
    </location>
</feature>
<evidence type="ECO:0000256" key="18">
    <source>
        <dbReference type="SAM" id="MobiDB-lite"/>
    </source>
</evidence>
<feature type="region of interest" description="Disordered" evidence="18">
    <location>
        <begin position="4183"/>
        <end position="4220"/>
    </location>
</feature>
<dbReference type="InterPro" id="IPR055163">
    <property type="entry name" value="ALK/LTK-like_GRD"/>
</dbReference>
<keyword evidence="7" id="KW-0812">Transmembrane</keyword>
<dbReference type="GO" id="GO:0005576">
    <property type="term" value="C:extracellular region"/>
    <property type="evidence" value="ECO:0007669"/>
    <property type="project" value="UniProtKB-SubCell"/>
</dbReference>
<dbReference type="Proteomes" id="UP000223759">
    <property type="component" value="Unassembled WGS sequence"/>
</dbReference>
<dbReference type="InterPro" id="IPR013425">
    <property type="entry name" value="Autotrns_rpt"/>
</dbReference>
<keyword evidence="13" id="KW-0472">Membrane</keyword>
<reference evidence="20 21" key="1">
    <citation type="submission" date="2017-01" db="EMBL/GenBank/DDBJ databases">
        <authorList>
            <person name="Mah S.A."/>
            <person name="Swanson W.J."/>
            <person name="Moy G.W."/>
            <person name="Vacquier V.D."/>
        </authorList>
    </citation>
    <scope>NUCLEOTIDE SEQUENCE [LARGE SCALE GENOMIC DNA]</scope>
    <source>
        <strain evidence="20 21">M9</strain>
    </source>
</reference>
<evidence type="ECO:0000256" key="12">
    <source>
        <dbReference type="ARBA" id="ARBA00022989"/>
    </source>
</evidence>
<evidence type="ECO:0000256" key="13">
    <source>
        <dbReference type="ARBA" id="ARBA00023136"/>
    </source>
</evidence>
<dbReference type="InterPro" id="IPR050909">
    <property type="entry name" value="Bact_Autotransporter_VF"/>
</dbReference>
<dbReference type="GO" id="GO:0005524">
    <property type="term" value="F:ATP binding"/>
    <property type="evidence" value="ECO:0007669"/>
    <property type="project" value="UniProtKB-KW"/>
</dbReference>
<dbReference type="GO" id="GO:0004714">
    <property type="term" value="F:transmembrane receptor protein tyrosine kinase activity"/>
    <property type="evidence" value="ECO:0007669"/>
    <property type="project" value="UniProtKB-EC"/>
</dbReference>
<dbReference type="Pfam" id="PF18657">
    <property type="entry name" value="YDG"/>
    <property type="match status" value="4"/>
</dbReference>
<evidence type="ECO:0000256" key="4">
    <source>
        <dbReference type="ARBA" id="ARBA00022475"/>
    </source>
</evidence>
<evidence type="ECO:0000256" key="11">
    <source>
        <dbReference type="ARBA" id="ARBA00022840"/>
    </source>
</evidence>
<proteinExistence type="predicted"/>
<evidence type="ECO:0000313" key="20">
    <source>
        <dbReference type="EMBL" id="SIT65702.1"/>
    </source>
</evidence>
<dbReference type="Pfam" id="PF05860">
    <property type="entry name" value="TPS"/>
    <property type="match status" value="1"/>
</dbReference>
<evidence type="ECO:0000256" key="10">
    <source>
        <dbReference type="ARBA" id="ARBA00022777"/>
    </source>
</evidence>
<keyword evidence="11" id="KW-0067">ATP-binding</keyword>
<dbReference type="InterPro" id="IPR008638">
    <property type="entry name" value="FhaB/CdiA-like_TPS"/>
</dbReference>
<dbReference type="STRING" id="233100.SAMN05216526_0152"/>
<dbReference type="Gene3D" id="2.160.20.10">
    <property type="entry name" value="Single-stranded right-handed beta-helix, Pectin lyase-like"/>
    <property type="match status" value="1"/>
</dbReference>
<keyword evidence="4" id="KW-1003">Cell membrane</keyword>
<accession>A0A1R3VRE6</accession>
<evidence type="ECO:0000256" key="5">
    <source>
        <dbReference type="ARBA" id="ARBA00022525"/>
    </source>
</evidence>
<dbReference type="InterPro" id="IPR041248">
    <property type="entry name" value="YDG"/>
</dbReference>